<reference evidence="1" key="1">
    <citation type="submission" date="2022-10" db="EMBL/GenBank/DDBJ databases">
        <authorList>
            <person name="Byrne P K."/>
        </authorList>
    </citation>
    <scope>NUCLEOTIDE SEQUENCE</scope>
    <source>
        <strain evidence="1">IFO1815</strain>
    </source>
</reference>
<proteinExistence type="predicted"/>
<sequence>MITPKGTFDSISRFQETDLHQDLDYTVLQQRRTQLETLITERESFVKNLCSLSHKIQKTKNYQEFVDVLAENRELLREIFTMENGFQKQRWTNDDDIPQIDWNKFAVDINAYIAENDQLLALYEDGLL</sequence>
<evidence type="ECO:0000313" key="1">
    <source>
        <dbReference type="EMBL" id="CAI4037654.1"/>
    </source>
</evidence>
<gene>
    <name evidence="1" type="primary">SMKI03G1320</name>
    <name evidence="1" type="ORF">SMKI_03G1320</name>
</gene>
<dbReference type="EMBL" id="OX365759">
    <property type="protein sequence ID" value="CAI4037654.1"/>
    <property type="molecule type" value="Genomic_DNA"/>
</dbReference>
<dbReference type="RefSeq" id="XP_056080771.1">
    <property type="nucleotide sequence ID" value="XM_056226502.1"/>
</dbReference>
<name>A0AA35NFE0_SACMI</name>
<accession>A0AA35NFE0</accession>
<dbReference type="Proteomes" id="UP001161438">
    <property type="component" value="Chromosome 3"/>
</dbReference>
<dbReference type="AlphaFoldDB" id="A0AA35NFE0"/>
<evidence type="ECO:0000313" key="2">
    <source>
        <dbReference type="Proteomes" id="UP001161438"/>
    </source>
</evidence>
<dbReference type="GeneID" id="80916867"/>
<keyword evidence="2" id="KW-1185">Reference proteome</keyword>
<protein>
    <submittedName>
        <fullName evidence="1">Uncharacterized protein</fullName>
    </submittedName>
</protein>
<organism evidence="1 2">
    <name type="scientific">Saccharomyces mikatae IFO 1815</name>
    <dbReference type="NCBI Taxonomy" id="226126"/>
    <lineage>
        <taxon>Eukaryota</taxon>
        <taxon>Fungi</taxon>
        <taxon>Dikarya</taxon>
        <taxon>Ascomycota</taxon>
        <taxon>Saccharomycotina</taxon>
        <taxon>Saccharomycetes</taxon>
        <taxon>Saccharomycetales</taxon>
        <taxon>Saccharomycetaceae</taxon>
        <taxon>Saccharomyces</taxon>
    </lineage>
</organism>